<dbReference type="AlphaFoldDB" id="A0A4R3KQ06"/>
<keyword evidence="1" id="KW-1133">Transmembrane helix</keyword>
<feature type="transmembrane region" description="Helical" evidence="1">
    <location>
        <begin position="35"/>
        <end position="53"/>
    </location>
</feature>
<proteinExistence type="predicted"/>
<accession>A0A4R3KQ06</accession>
<dbReference type="EMBL" id="SMAD01000012">
    <property type="protein sequence ID" value="TCS85468.1"/>
    <property type="molecule type" value="Genomic_DNA"/>
</dbReference>
<keyword evidence="3" id="KW-1185">Reference proteome</keyword>
<evidence type="ECO:0000256" key="1">
    <source>
        <dbReference type="SAM" id="Phobius"/>
    </source>
</evidence>
<dbReference type="RefSeq" id="WP_132130184.1">
    <property type="nucleotide sequence ID" value="NZ_CP042432.1"/>
</dbReference>
<gene>
    <name evidence="2" type="ORF">EDD80_11243</name>
</gene>
<protein>
    <submittedName>
        <fullName evidence="2">Uncharacterized protein</fullName>
    </submittedName>
</protein>
<organism evidence="2 3">
    <name type="scientific">Anseongella ginsenosidimutans</name>
    <dbReference type="NCBI Taxonomy" id="496056"/>
    <lineage>
        <taxon>Bacteria</taxon>
        <taxon>Pseudomonadati</taxon>
        <taxon>Bacteroidota</taxon>
        <taxon>Sphingobacteriia</taxon>
        <taxon>Sphingobacteriales</taxon>
        <taxon>Sphingobacteriaceae</taxon>
        <taxon>Anseongella</taxon>
    </lineage>
</organism>
<sequence>MKTLNVMYFSIVIILAGTFFRFIDLHSSLVQWTANILLIAGAVICLMSVFAYIRPDEDRA</sequence>
<evidence type="ECO:0000313" key="3">
    <source>
        <dbReference type="Proteomes" id="UP000295807"/>
    </source>
</evidence>
<name>A0A4R3KQ06_9SPHI</name>
<dbReference type="Proteomes" id="UP000295807">
    <property type="component" value="Unassembled WGS sequence"/>
</dbReference>
<feature type="transmembrane region" description="Helical" evidence="1">
    <location>
        <begin position="6"/>
        <end position="23"/>
    </location>
</feature>
<keyword evidence="1" id="KW-0472">Membrane</keyword>
<reference evidence="2 3" key="1">
    <citation type="submission" date="2019-03" db="EMBL/GenBank/DDBJ databases">
        <title>Genomic Encyclopedia of Type Strains, Phase IV (KMG-IV): sequencing the most valuable type-strain genomes for metagenomic binning, comparative biology and taxonomic classification.</title>
        <authorList>
            <person name="Goeker M."/>
        </authorList>
    </citation>
    <scope>NUCLEOTIDE SEQUENCE [LARGE SCALE GENOMIC DNA]</scope>
    <source>
        <strain evidence="2 3">DSM 21100</strain>
    </source>
</reference>
<keyword evidence="1" id="KW-0812">Transmembrane</keyword>
<comment type="caution">
    <text evidence="2">The sequence shown here is derived from an EMBL/GenBank/DDBJ whole genome shotgun (WGS) entry which is preliminary data.</text>
</comment>
<evidence type="ECO:0000313" key="2">
    <source>
        <dbReference type="EMBL" id="TCS85468.1"/>
    </source>
</evidence>